<organism evidence="1">
    <name type="scientific">Eutreptiella gymnastica</name>
    <dbReference type="NCBI Taxonomy" id="73025"/>
    <lineage>
        <taxon>Eukaryota</taxon>
        <taxon>Discoba</taxon>
        <taxon>Euglenozoa</taxon>
        <taxon>Euglenida</taxon>
        <taxon>Spirocuta</taxon>
        <taxon>Euglenophyceae</taxon>
        <taxon>Eutreptiales</taxon>
        <taxon>Eutreptiaceae</taxon>
        <taxon>Eutreptiella</taxon>
    </lineage>
</organism>
<dbReference type="AlphaFoldDB" id="A0A6U8JIS7"/>
<accession>A0A6U8JIS7</accession>
<evidence type="ECO:0000313" key="2">
    <source>
        <dbReference type="EMBL" id="CAD9032245.1"/>
    </source>
</evidence>
<name>A0A6U8JIS7_9EUGL</name>
<gene>
    <name evidence="1" type="ORF">EGYM00392_LOCUS43379</name>
    <name evidence="2" type="ORF">EGYM00392_LOCUS43387</name>
</gene>
<protein>
    <submittedName>
        <fullName evidence="1">Uncharacterized protein</fullName>
    </submittedName>
</protein>
<sequence length="100" mass="11095">MGVMSSFDGIVHTLITPPCPGGQGHKHSYMQGGKVRGFRDKEDGETVEHDHTCSRLQFWHNFVALEGVVNPWPINPLSHAPQTKVKIPLASFEKEDTTVT</sequence>
<proteinExistence type="predicted"/>
<dbReference type="EMBL" id="HBGA01116447">
    <property type="protein sequence ID" value="CAD9032237.1"/>
    <property type="molecule type" value="Transcribed_RNA"/>
</dbReference>
<reference evidence="1" key="1">
    <citation type="submission" date="2021-01" db="EMBL/GenBank/DDBJ databases">
        <authorList>
            <person name="Corre E."/>
            <person name="Pelletier E."/>
            <person name="Niang G."/>
            <person name="Scheremetjew M."/>
            <person name="Finn R."/>
            <person name="Kale V."/>
            <person name="Holt S."/>
            <person name="Cochrane G."/>
            <person name="Meng A."/>
            <person name="Brown T."/>
            <person name="Cohen L."/>
        </authorList>
    </citation>
    <scope>NUCLEOTIDE SEQUENCE</scope>
    <source>
        <strain evidence="1">NIES-381</strain>
    </source>
</reference>
<dbReference type="EMBL" id="HBGA01116458">
    <property type="protein sequence ID" value="CAD9032245.1"/>
    <property type="molecule type" value="Transcribed_RNA"/>
</dbReference>
<evidence type="ECO:0000313" key="1">
    <source>
        <dbReference type="EMBL" id="CAD9032237.1"/>
    </source>
</evidence>